<dbReference type="AlphaFoldDB" id="A0A1F8B042"/>
<organism evidence="1 2">
    <name type="scientific">Candidatus Woesebacteria bacterium RIFCSPLOWO2_01_FULL_37_19</name>
    <dbReference type="NCBI Taxonomy" id="1802514"/>
    <lineage>
        <taxon>Bacteria</taxon>
        <taxon>Candidatus Woeseibacteriota</taxon>
    </lineage>
</organism>
<gene>
    <name evidence="1" type="ORF">A2955_05005</name>
</gene>
<proteinExistence type="predicted"/>
<dbReference type="Proteomes" id="UP000177501">
    <property type="component" value="Unassembled WGS sequence"/>
</dbReference>
<sequence>MLLVSAPINFVENNGNWEVHGGNGEYLGLITKNPNDSRLMDPGKWFLSLYGEDEALYGYGPFETLDDAKAEVLAHVELV</sequence>
<evidence type="ECO:0000313" key="1">
    <source>
        <dbReference type="EMBL" id="OGM57364.1"/>
    </source>
</evidence>
<evidence type="ECO:0000313" key="2">
    <source>
        <dbReference type="Proteomes" id="UP000177501"/>
    </source>
</evidence>
<dbReference type="EMBL" id="MGHA01000061">
    <property type="protein sequence ID" value="OGM57364.1"/>
    <property type="molecule type" value="Genomic_DNA"/>
</dbReference>
<comment type="caution">
    <text evidence="1">The sequence shown here is derived from an EMBL/GenBank/DDBJ whole genome shotgun (WGS) entry which is preliminary data.</text>
</comment>
<accession>A0A1F8B042</accession>
<reference evidence="1 2" key="1">
    <citation type="journal article" date="2016" name="Nat. Commun.">
        <title>Thousands of microbial genomes shed light on interconnected biogeochemical processes in an aquifer system.</title>
        <authorList>
            <person name="Anantharaman K."/>
            <person name="Brown C.T."/>
            <person name="Hug L.A."/>
            <person name="Sharon I."/>
            <person name="Castelle C.J."/>
            <person name="Probst A.J."/>
            <person name="Thomas B.C."/>
            <person name="Singh A."/>
            <person name="Wilkins M.J."/>
            <person name="Karaoz U."/>
            <person name="Brodie E.L."/>
            <person name="Williams K.H."/>
            <person name="Hubbard S.S."/>
            <person name="Banfield J.F."/>
        </authorList>
    </citation>
    <scope>NUCLEOTIDE SEQUENCE [LARGE SCALE GENOMIC DNA]</scope>
</reference>
<dbReference type="STRING" id="1802514.A2955_05005"/>
<name>A0A1F8B042_9BACT</name>
<protein>
    <submittedName>
        <fullName evidence="1">Uncharacterized protein</fullName>
    </submittedName>
</protein>